<proteinExistence type="predicted"/>
<gene>
    <name evidence="1" type="ORF">llap_9739</name>
</gene>
<evidence type="ECO:0000313" key="1">
    <source>
        <dbReference type="EMBL" id="PKU39956.1"/>
    </source>
</evidence>
<name>A0A2I0U1K1_LIMLA</name>
<evidence type="ECO:0000313" key="2">
    <source>
        <dbReference type="Proteomes" id="UP000233556"/>
    </source>
</evidence>
<dbReference type="Proteomes" id="UP000233556">
    <property type="component" value="Unassembled WGS sequence"/>
</dbReference>
<dbReference type="EMBL" id="KZ506374">
    <property type="protein sequence ID" value="PKU39956.1"/>
    <property type="molecule type" value="Genomic_DNA"/>
</dbReference>
<sequence>MARGPWWWALEVVAPRPPNWAEVPAQAASSRAANLTSLQLGHTYFPGTGTPGRLLVSGQQAAKADLRQNTGSFPPSTARGWDFSWEPDPASQAFRKVRLSVRPEATRELFAAGPFPLNLTTFSIPNESWT</sequence>
<keyword evidence="2" id="KW-1185">Reference proteome</keyword>
<reference evidence="2" key="2">
    <citation type="submission" date="2017-12" db="EMBL/GenBank/DDBJ databases">
        <title>Genome sequence of the Bar-tailed Godwit (Limosa lapponica baueri).</title>
        <authorList>
            <person name="Lima N.C.B."/>
            <person name="Parody-Merino A.M."/>
            <person name="Battley P.F."/>
            <person name="Fidler A.E."/>
            <person name="Prosdocimi F."/>
        </authorList>
    </citation>
    <scope>NUCLEOTIDE SEQUENCE [LARGE SCALE GENOMIC DNA]</scope>
</reference>
<reference evidence="2" key="1">
    <citation type="submission" date="2017-11" db="EMBL/GenBank/DDBJ databases">
        <authorList>
            <person name="Lima N.C."/>
            <person name="Parody-Merino A.M."/>
            <person name="Battley P.F."/>
            <person name="Fidler A.E."/>
            <person name="Prosdocimi F."/>
        </authorList>
    </citation>
    <scope>NUCLEOTIDE SEQUENCE [LARGE SCALE GENOMIC DNA]</scope>
</reference>
<protein>
    <submittedName>
        <fullName evidence="1">Uncharacterized protein</fullName>
    </submittedName>
</protein>
<dbReference type="AlphaFoldDB" id="A0A2I0U1K1"/>
<organism evidence="1 2">
    <name type="scientific">Limosa lapponica baueri</name>
    <dbReference type="NCBI Taxonomy" id="1758121"/>
    <lineage>
        <taxon>Eukaryota</taxon>
        <taxon>Metazoa</taxon>
        <taxon>Chordata</taxon>
        <taxon>Craniata</taxon>
        <taxon>Vertebrata</taxon>
        <taxon>Euteleostomi</taxon>
        <taxon>Archelosauria</taxon>
        <taxon>Archosauria</taxon>
        <taxon>Dinosauria</taxon>
        <taxon>Saurischia</taxon>
        <taxon>Theropoda</taxon>
        <taxon>Coelurosauria</taxon>
        <taxon>Aves</taxon>
        <taxon>Neognathae</taxon>
        <taxon>Neoaves</taxon>
        <taxon>Charadriiformes</taxon>
        <taxon>Scolopacidae</taxon>
        <taxon>Limosa</taxon>
    </lineage>
</organism>
<accession>A0A2I0U1K1</accession>